<accession>U7QCM6</accession>
<evidence type="ECO:0000259" key="1">
    <source>
        <dbReference type="Pfam" id="PF00149"/>
    </source>
</evidence>
<dbReference type="SUPFAM" id="SSF56300">
    <property type="entry name" value="Metallo-dependent phosphatases"/>
    <property type="match status" value="1"/>
</dbReference>
<sequence>MSNRRLIIGDVHGHYDGMITLLEQFAPGSDDQVYFLGDLMDRGPKSAEVVEFVKNSPYHCLMGNHEQLMLNALPEVGKNTQAWQAWLYSGGYATISSYQKAGIMPREHLEWMRSLPMFLDLGDVWLVHAGIHPYLSLSQQTEAEFCWIRREFHNIPKPYFSDKLIIVGHTITFTFDGIEPGSLVRGQGWLGIDTGVYHAKSGWLTGLDITNNKVYQVNVLYNNKVRILSLEKVVTQLKRPSFLARLRYVPPKKKLD</sequence>
<dbReference type="CDD" id="cd00144">
    <property type="entry name" value="MPP_PPP_family"/>
    <property type="match status" value="1"/>
</dbReference>
<dbReference type="GO" id="GO:0008803">
    <property type="term" value="F:bis(5'-nucleosyl)-tetraphosphatase (symmetrical) activity"/>
    <property type="evidence" value="ECO:0007669"/>
    <property type="project" value="TreeGrafter"/>
</dbReference>
<protein>
    <submittedName>
        <fullName evidence="2">Calcineurin-like phosphoesterase family protein</fullName>
    </submittedName>
</protein>
<dbReference type="GO" id="GO:0110154">
    <property type="term" value="P:RNA decapping"/>
    <property type="evidence" value="ECO:0007669"/>
    <property type="project" value="TreeGrafter"/>
</dbReference>
<dbReference type="InterPro" id="IPR050126">
    <property type="entry name" value="Ap4A_hydrolase"/>
</dbReference>
<dbReference type="RefSeq" id="WP_023068148.1">
    <property type="nucleotide sequence ID" value="NZ_AUZM01000053.1"/>
</dbReference>
<dbReference type="Pfam" id="PF00149">
    <property type="entry name" value="Metallophos"/>
    <property type="match status" value="1"/>
</dbReference>
<dbReference type="Gene3D" id="3.60.21.10">
    <property type="match status" value="1"/>
</dbReference>
<proteinExistence type="predicted"/>
<keyword evidence="3" id="KW-1185">Reference proteome</keyword>
<dbReference type="EMBL" id="AUZM01000053">
    <property type="protein sequence ID" value="ERT05588.1"/>
    <property type="molecule type" value="Genomic_DNA"/>
</dbReference>
<dbReference type="InterPro" id="IPR029052">
    <property type="entry name" value="Metallo-depent_PP-like"/>
</dbReference>
<dbReference type="InterPro" id="IPR004843">
    <property type="entry name" value="Calcineurin-like_PHP"/>
</dbReference>
<dbReference type="PANTHER" id="PTHR42850">
    <property type="entry name" value="METALLOPHOSPHOESTERASE"/>
    <property type="match status" value="1"/>
</dbReference>
<organism evidence="2 3">
    <name type="scientific">Lyngbya aestuarii BL J</name>
    <dbReference type="NCBI Taxonomy" id="1348334"/>
    <lineage>
        <taxon>Bacteria</taxon>
        <taxon>Bacillati</taxon>
        <taxon>Cyanobacteriota</taxon>
        <taxon>Cyanophyceae</taxon>
        <taxon>Oscillatoriophycideae</taxon>
        <taxon>Oscillatoriales</taxon>
        <taxon>Microcoleaceae</taxon>
        <taxon>Lyngbya</taxon>
    </lineage>
</organism>
<comment type="caution">
    <text evidence="2">The sequence shown here is derived from an EMBL/GenBank/DDBJ whole genome shotgun (WGS) entry which is preliminary data.</text>
</comment>
<dbReference type="AlphaFoldDB" id="U7QCM6"/>
<dbReference type="Proteomes" id="UP000017127">
    <property type="component" value="Unassembled WGS sequence"/>
</dbReference>
<evidence type="ECO:0000313" key="2">
    <source>
        <dbReference type="EMBL" id="ERT05588.1"/>
    </source>
</evidence>
<name>U7QCM6_9CYAN</name>
<feature type="domain" description="Calcineurin-like phosphoesterase" evidence="1">
    <location>
        <begin position="6"/>
        <end position="172"/>
    </location>
</feature>
<evidence type="ECO:0000313" key="3">
    <source>
        <dbReference type="Proteomes" id="UP000017127"/>
    </source>
</evidence>
<reference evidence="2 3" key="1">
    <citation type="journal article" date="2013" name="Front. Microbiol.">
        <title>Comparative genomic analyses of the cyanobacterium, Lyngbya aestuarii BL J, a powerful hydrogen producer.</title>
        <authorList>
            <person name="Kothari A."/>
            <person name="Vaughn M."/>
            <person name="Garcia-Pichel F."/>
        </authorList>
    </citation>
    <scope>NUCLEOTIDE SEQUENCE [LARGE SCALE GENOMIC DNA]</scope>
    <source>
        <strain evidence="2 3">BL J</strain>
    </source>
</reference>
<dbReference type="PATRIC" id="fig|1348334.3.peg.4297"/>
<dbReference type="GO" id="GO:0005737">
    <property type="term" value="C:cytoplasm"/>
    <property type="evidence" value="ECO:0007669"/>
    <property type="project" value="TreeGrafter"/>
</dbReference>
<dbReference type="PANTHER" id="PTHR42850:SF4">
    <property type="entry name" value="ZINC-DEPENDENT ENDOPOLYPHOSPHATASE"/>
    <property type="match status" value="1"/>
</dbReference>
<dbReference type="OrthoDB" id="384253at2"/>
<dbReference type="GO" id="GO:0016791">
    <property type="term" value="F:phosphatase activity"/>
    <property type="evidence" value="ECO:0007669"/>
    <property type="project" value="TreeGrafter"/>
</dbReference>
<gene>
    <name evidence="2" type="ORF">M595_4444</name>
</gene>